<feature type="binding site" evidence="9">
    <location>
        <position position="138"/>
    </location>
    <ligand>
        <name>Fe cation</name>
        <dbReference type="ChEBI" id="CHEBI:24875"/>
        <label>2</label>
    </ligand>
</feature>
<comment type="caution">
    <text evidence="10">The sequence shown here is derived from an EMBL/GenBank/DDBJ whole genome shotgun (WGS) entry which is preliminary data.</text>
</comment>
<keyword evidence="11" id="KW-1185">Reference proteome</keyword>
<dbReference type="SUPFAM" id="SSF47240">
    <property type="entry name" value="Ferritin-like"/>
    <property type="match status" value="1"/>
</dbReference>
<feature type="binding site" evidence="9">
    <location>
        <position position="89"/>
    </location>
    <ligand>
        <name>Fe cation</name>
        <dbReference type="ChEBI" id="CHEBI:24875"/>
        <label>1</label>
    </ligand>
</feature>
<dbReference type="CDD" id="cd01042">
    <property type="entry name" value="DMQH"/>
    <property type="match status" value="1"/>
</dbReference>
<evidence type="ECO:0000256" key="3">
    <source>
        <dbReference type="ARBA" id="ARBA00022688"/>
    </source>
</evidence>
<keyword evidence="8 9" id="KW-0472">Membrane</keyword>
<dbReference type="Proteomes" id="UP001500279">
    <property type="component" value="Unassembled WGS sequence"/>
</dbReference>
<comment type="catalytic activity">
    <reaction evidence="9">
        <text>a 5-methoxy-2-methyl-3-(all-trans-polyprenyl)benzene-1,4-diol + AH2 + O2 = a 3-demethylubiquinol + A + H2O</text>
        <dbReference type="Rhea" id="RHEA:50908"/>
        <dbReference type="Rhea" id="RHEA-COMP:10859"/>
        <dbReference type="Rhea" id="RHEA-COMP:10914"/>
        <dbReference type="ChEBI" id="CHEBI:13193"/>
        <dbReference type="ChEBI" id="CHEBI:15377"/>
        <dbReference type="ChEBI" id="CHEBI:15379"/>
        <dbReference type="ChEBI" id="CHEBI:17499"/>
        <dbReference type="ChEBI" id="CHEBI:84167"/>
        <dbReference type="ChEBI" id="CHEBI:84422"/>
        <dbReference type="EC" id="1.14.99.60"/>
    </reaction>
</comment>
<evidence type="ECO:0000256" key="2">
    <source>
        <dbReference type="ARBA" id="ARBA00022475"/>
    </source>
</evidence>
<dbReference type="EC" id="1.14.99.60" evidence="9"/>
<reference evidence="11" key="1">
    <citation type="journal article" date="2019" name="Int. J. Syst. Evol. Microbiol.">
        <title>The Global Catalogue of Microorganisms (GCM) 10K type strain sequencing project: providing services to taxonomists for standard genome sequencing and annotation.</title>
        <authorList>
            <consortium name="The Broad Institute Genomics Platform"/>
            <consortium name="The Broad Institute Genome Sequencing Center for Infectious Disease"/>
            <person name="Wu L."/>
            <person name="Ma J."/>
        </authorList>
    </citation>
    <scope>NUCLEOTIDE SEQUENCE [LARGE SCALE GENOMIC DNA]</scope>
    <source>
        <strain evidence="11">JCM 15503</strain>
    </source>
</reference>
<feature type="binding site" evidence="9">
    <location>
        <position position="170"/>
    </location>
    <ligand>
        <name>Fe cation</name>
        <dbReference type="ChEBI" id="CHEBI:24875"/>
        <label>1</label>
    </ligand>
</feature>
<dbReference type="InterPro" id="IPR012347">
    <property type="entry name" value="Ferritin-like"/>
</dbReference>
<comment type="pathway">
    <text evidence="1 9">Cofactor biosynthesis; ubiquinone biosynthesis.</text>
</comment>
<dbReference type="InterPro" id="IPR011566">
    <property type="entry name" value="Ubq_synth_Coq7"/>
</dbReference>
<evidence type="ECO:0000256" key="6">
    <source>
        <dbReference type="ARBA" id="ARBA00023004"/>
    </source>
</evidence>
<dbReference type="EMBL" id="BAAAEW010000022">
    <property type="protein sequence ID" value="GAA0755547.1"/>
    <property type="molecule type" value="Genomic_DNA"/>
</dbReference>
<dbReference type="Pfam" id="PF03232">
    <property type="entry name" value="COQ7"/>
    <property type="match status" value="1"/>
</dbReference>
<feature type="binding site" evidence="9">
    <location>
        <position position="170"/>
    </location>
    <ligand>
        <name>Fe cation</name>
        <dbReference type="ChEBI" id="CHEBI:24875"/>
        <label>2</label>
    </ligand>
</feature>
<accession>A0ABP3VHZ9</accession>
<evidence type="ECO:0000313" key="11">
    <source>
        <dbReference type="Proteomes" id="UP001500279"/>
    </source>
</evidence>
<keyword evidence="7 9" id="KW-0503">Monooxygenase</keyword>
<name>A0ABP3VHZ9_9BURK</name>
<keyword evidence="3 9" id="KW-0831">Ubiquinone biosynthesis</keyword>
<feature type="binding site" evidence="9">
    <location>
        <position position="86"/>
    </location>
    <ligand>
        <name>Fe cation</name>
        <dbReference type="ChEBI" id="CHEBI:24875"/>
        <label>2</label>
    </ligand>
</feature>
<keyword evidence="6 9" id="KW-0408">Iron</keyword>
<evidence type="ECO:0000256" key="4">
    <source>
        <dbReference type="ARBA" id="ARBA00022723"/>
    </source>
</evidence>
<comment type="cofactor">
    <cofactor evidence="9">
        <name>Fe cation</name>
        <dbReference type="ChEBI" id="CHEBI:24875"/>
    </cofactor>
    <text evidence="9">Binds 2 iron ions per subunit.</text>
</comment>
<evidence type="ECO:0000256" key="5">
    <source>
        <dbReference type="ARBA" id="ARBA00023002"/>
    </source>
</evidence>
<dbReference type="RefSeq" id="WP_141285149.1">
    <property type="nucleotide sequence ID" value="NZ_BAAAEW010000022.1"/>
</dbReference>
<comment type="subcellular location">
    <subcellularLocation>
        <location evidence="9">Cell membrane</location>
        <topology evidence="9">Peripheral membrane protein</topology>
    </subcellularLocation>
</comment>
<keyword evidence="5 9" id="KW-0560">Oxidoreductase</keyword>
<comment type="function">
    <text evidence="9">Catalyzes the hydroxylation of 2-nonaprenyl-3-methyl-6-methoxy-1,4-benzoquinol during ubiquinone biosynthesis.</text>
</comment>
<keyword evidence="4 9" id="KW-0479">Metal-binding</keyword>
<feature type="binding site" evidence="9">
    <location>
        <position position="86"/>
    </location>
    <ligand>
        <name>Fe cation</name>
        <dbReference type="ChEBI" id="CHEBI:24875"/>
        <label>1</label>
    </ligand>
</feature>
<dbReference type="PANTHER" id="PTHR11237:SF4">
    <property type="entry name" value="5-DEMETHOXYUBIQUINONE HYDROXYLASE, MITOCHONDRIAL"/>
    <property type="match status" value="1"/>
</dbReference>
<sequence length="207" mass="22398">MLDTLLINADQALRTLSGGARANRASPAQPELGATALSASQKRLSGALMRVNHVGEVCAQALYQSQALGTRDPALRRDLQQAADEEIDHLAWTAERLKALNSHASWLNPLWYAGAFSLGLLAGRAGDRWSLGFVAETERQVARHLASHLARLPTEDHASRAIVAQMHADEVRHSEQAEAAGAHRLPPPVRGLMRVAAKVMTTTAHYI</sequence>
<organism evidence="10 11">
    <name type="scientific">Ideonella azotifigens</name>
    <dbReference type="NCBI Taxonomy" id="513160"/>
    <lineage>
        <taxon>Bacteria</taxon>
        <taxon>Pseudomonadati</taxon>
        <taxon>Pseudomonadota</taxon>
        <taxon>Betaproteobacteria</taxon>
        <taxon>Burkholderiales</taxon>
        <taxon>Sphaerotilaceae</taxon>
        <taxon>Ideonella</taxon>
    </lineage>
</organism>
<dbReference type="GO" id="GO:0004497">
    <property type="term" value="F:monooxygenase activity"/>
    <property type="evidence" value="ECO:0007669"/>
    <property type="project" value="UniProtKB-KW"/>
</dbReference>
<evidence type="ECO:0000313" key="10">
    <source>
        <dbReference type="EMBL" id="GAA0755547.1"/>
    </source>
</evidence>
<evidence type="ECO:0000256" key="8">
    <source>
        <dbReference type="ARBA" id="ARBA00023136"/>
    </source>
</evidence>
<comment type="similarity">
    <text evidence="9">Belongs to the COQ7 family.</text>
</comment>
<dbReference type="InterPro" id="IPR047809">
    <property type="entry name" value="COQ7_proteobact"/>
</dbReference>
<dbReference type="Gene3D" id="1.20.1260.10">
    <property type="match status" value="1"/>
</dbReference>
<evidence type="ECO:0000256" key="1">
    <source>
        <dbReference type="ARBA" id="ARBA00004749"/>
    </source>
</evidence>
<keyword evidence="2 9" id="KW-1003">Cell membrane</keyword>
<dbReference type="HAMAP" id="MF_01658">
    <property type="entry name" value="COQ7"/>
    <property type="match status" value="1"/>
</dbReference>
<proteinExistence type="inferred from homology"/>
<dbReference type="InterPro" id="IPR009078">
    <property type="entry name" value="Ferritin-like_SF"/>
</dbReference>
<gene>
    <name evidence="9 10" type="primary">coq7</name>
    <name evidence="10" type="ORF">GCM10009107_33140</name>
</gene>
<protein>
    <recommendedName>
        <fullName evidence="9">3-demethoxyubiquinol 3-hydroxylase</fullName>
        <shortName evidence="9">DMQ hydroxylase</shortName>
        <ecNumber evidence="9">1.14.99.60</ecNumber>
    </recommendedName>
    <alternativeName>
        <fullName evidence="9">2-nonaprenyl-3-methyl-6-methoxy-1,4-benzoquinol hydroxylase</fullName>
    </alternativeName>
</protein>
<evidence type="ECO:0000256" key="7">
    <source>
        <dbReference type="ARBA" id="ARBA00023033"/>
    </source>
</evidence>
<feature type="binding site" evidence="9">
    <location>
        <position position="56"/>
    </location>
    <ligand>
        <name>Fe cation</name>
        <dbReference type="ChEBI" id="CHEBI:24875"/>
        <label>1</label>
    </ligand>
</feature>
<dbReference type="PANTHER" id="PTHR11237">
    <property type="entry name" value="COENZYME Q10 BIOSYNTHESIS PROTEIN 7"/>
    <property type="match status" value="1"/>
</dbReference>
<dbReference type="NCBIfam" id="NF033656">
    <property type="entry name" value="DMQ_monoox_COQ7"/>
    <property type="match status" value="1"/>
</dbReference>
<feature type="binding site" evidence="9">
    <location>
        <position position="173"/>
    </location>
    <ligand>
        <name>Fe cation</name>
        <dbReference type="ChEBI" id="CHEBI:24875"/>
        <label>2</label>
    </ligand>
</feature>
<evidence type="ECO:0000256" key="9">
    <source>
        <dbReference type="HAMAP-Rule" id="MF_01658"/>
    </source>
</evidence>